<protein>
    <recommendedName>
        <fullName evidence="6">Ion transport domain-containing protein</fullName>
    </recommendedName>
</protein>
<dbReference type="InterPro" id="IPR005821">
    <property type="entry name" value="Ion_trans_dom"/>
</dbReference>
<feature type="transmembrane region" description="Helical" evidence="5">
    <location>
        <begin position="86"/>
        <end position="115"/>
    </location>
</feature>
<dbReference type="AlphaFoldDB" id="A0A653C1S6"/>
<keyword evidence="2 5" id="KW-0812">Transmembrane</keyword>
<dbReference type="Pfam" id="PF00520">
    <property type="entry name" value="Ion_trans"/>
    <property type="match status" value="1"/>
</dbReference>
<dbReference type="GO" id="GO:0019228">
    <property type="term" value="P:neuronal action potential"/>
    <property type="evidence" value="ECO:0007669"/>
    <property type="project" value="TreeGrafter"/>
</dbReference>
<feature type="domain" description="Ion transport" evidence="6">
    <location>
        <begin position="23"/>
        <end position="126"/>
    </location>
</feature>
<evidence type="ECO:0000313" key="7">
    <source>
        <dbReference type="EMBL" id="VEN41810.1"/>
    </source>
</evidence>
<evidence type="ECO:0000259" key="6">
    <source>
        <dbReference type="Pfam" id="PF00520"/>
    </source>
</evidence>
<keyword evidence="3 5" id="KW-1133">Transmembrane helix</keyword>
<dbReference type="InterPro" id="IPR027359">
    <property type="entry name" value="Volt_channel_dom_sf"/>
</dbReference>
<dbReference type="SUPFAM" id="SSF81324">
    <property type="entry name" value="Voltage-gated potassium channels"/>
    <property type="match status" value="1"/>
</dbReference>
<evidence type="ECO:0000256" key="5">
    <source>
        <dbReference type="SAM" id="Phobius"/>
    </source>
</evidence>
<organism evidence="7 8">
    <name type="scientific">Callosobruchus maculatus</name>
    <name type="common">Southern cowpea weevil</name>
    <name type="synonym">Pulse bruchid</name>
    <dbReference type="NCBI Taxonomy" id="64391"/>
    <lineage>
        <taxon>Eukaryota</taxon>
        <taxon>Metazoa</taxon>
        <taxon>Ecdysozoa</taxon>
        <taxon>Arthropoda</taxon>
        <taxon>Hexapoda</taxon>
        <taxon>Insecta</taxon>
        <taxon>Pterygota</taxon>
        <taxon>Neoptera</taxon>
        <taxon>Endopterygota</taxon>
        <taxon>Coleoptera</taxon>
        <taxon>Polyphaga</taxon>
        <taxon>Cucujiformia</taxon>
        <taxon>Chrysomeloidea</taxon>
        <taxon>Chrysomelidae</taxon>
        <taxon>Bruchinae</taxon>
        <taxon>Bruchini</taxon>
        <taxon>Callosobruchus</taxon>
    </lineage>
</organism>
<evidence type="ECO:0000256" key="4">
    <source>
        <dbReference type="ARBA" id="ARBA00023136"/>
    </source>
</evidence>
<dbReference type="GO" id="GO:0005248">
    <property type="term" value="F:voltage-gated sodium channel activity"/>
    <property type="evidence" value="ECO:0007669"/>
    <property type="project" value="TreeGrafter"/>
</dbReference>
<dbReference type="EMBL" id="CAACVG010006797">
    <property type="protein sequence ID" value="VEN41810.1"/>
    <property type="molecule type" value="Genomic_DNA"/>
</dbReference>
<feature type="transmembrane region" description="Helical" evidence="5">
    <location>
        <begin position="42"/>
        <end position="66"/>
    </location>
</feature>
<dbReference type="Gene3D" id="1.10.287.70">
    <property type="match status" value="1"/>
</dbReference>
<dbReference type="Gene3D" id="1.20.120.350">
    <property type="entry name" value="Voltage-gated potassium channels. Chain C"/>
    <property type="match status" value="1"/>
</dbReference>
<dbReference type="GO" id="GO:0001518">
    <property type="term" value="C:voltage-gated sodium channel complex"/>
    <property type="evidence" value="ECO:0007669"/>
    <property type="project" value="TreeGrafter"/>
</dbReference>
<name>A0A653C1S6_CALMS</name>
<dbReference type="PANTHER" id="PTHR10037">
    <property type="entry name" value="VOLTAGE-GATED CATION CHANNEL CALCIUM AND SODIUM"/>
    <property type="match status" value="1"/>
</dbReference>
<reference evidence="7 8" key="1">
    <citation type="submission" date="2019-01" db="EMBL/GenBank/DDBJ databases">
        <authorList>
            <person name="Sayadi A."/>
        </authorList>
    </citation>
    <scope>NUCLEOTIDE SEQUENCE [LARGE SCALE GENOMIC DNA]</scope>
</reference>
<evidence type="ECO:0000256" key="3">
    <source>
        <dbReference type="ARBA" id="ARBA00022989"/>
    </source>
</evidence>
<dbReference type="InterPro" id="IPR043203">
    <property type="entry name" value="VGCC_Ca_Na"/>
</dbReference>
<dbReference type="OrthoDB" id="6706763at2759"/>
<comment type="subcellular location">
    <subcellularLocation>
        <location evidence="1">Membrane</location>
        <topology evidence="1">Multi-pass membrane protein</topology>
    </subcellularLocation>
</comment>
<accession>A0A653C1S6</accession>
<evidence type="ECO:0000313" key="8">
    <source>
        <dbReference type="Proteomes" id="UP000410492"/>
    </source>
</evidence>
<keyword evidence="4 5" id="KW-0472">Membrane</keyword>
<keyword evidence="8" id="KW-1185">Reference proteome</keyword>
<dbReference type="Proteomes" id="UP000410492">
    <property type="component" value="Unassembled WGS sequence"/>
</dbReference>
<evidence type="ECO:0000256" key="2">
    <source>
        <dbReference type="ARBA" id="ARBA00022692"/>
    </source>
</evidence>
<sequence length="148" mass="16913">MFLAMEHHGMSENVLRALDIGNKCCLKIMALSKDFFYCGWNIFDLIIVSASLLDLIFELVDGLSVLRGLRLLRVLKLAQSWITMKVLLSIIISTIGALGNLTFVLVIVIYIFAVIGMQLFSKDYTEAKFHPDPVPRVREPAWQFFFQR</sequence>
<dbReference type="PANTHER" id="PTHR10037:SF62">
    <property type="entry name" value="SODIUM CHANNEL PROTEIN 60E"/>
    <property type="match status" value="1"/>
</dbReference>
<dbReference type="GO" id="GO:0086010">
    <property type="term" value="P:membrane depolarization during action potential"/>
    <property type="evidence" value="ECO:0007669"/>
    <property type="project" value="TreeGrafter"/>
</dbReference>
<gene>
    <name evidence="7" type="ORF">CALMAC_LOCUS5514</name>
</gene>
<proteinExistence type="predicted"/>
<evidence type="ECO:0000256" key="1">
    <source>
        <dbReference type="ARBA" id="ARBA00004141"/>
    </source>
</evidence>